<name>A0A1Y6B8A6_9PROT</name>
<dbReference type="AlphaFoldDB" id="A0A1Y6B8A6"/>
<feature type="domain" description="Dyp-type peroxidase C-terminal" evidence="17">
    <location>
        <begin position="240"/>
        <end position="422"/>
    </location>
</feature>
<dbReference type="Pfam" id="PF20628">
    <property type="entry name" value="Dyp_perox_C"/>
    <property type="match status" value="1"/>
</dbReference>
<keyword evidence="9" id="KW-0456">Lyase</keyword>
<dbReference type="PANTHER" id="PTHR30521">
    <property type="entry name" value="DEFERROCHELATASE/PEROXIDASE"/>
    <property type="match status" value="1"/>
</dbReference>
<feature type="binding site" evidence="13">
    <location>
        <position position="360"/>
    </location>
    <ligand>
        <name>heme b</name>
        <dbReference type="ChEBI" id="CHEBI:60344"/>
    </ligand>
</feature>
<feature type="binding site" evidence="13">
    <location>
        <begin position="347"/>
        <end position="349"/>
    </location>
    <ligand>
        <name>heme b</name>
        <dbReference type="ChEBI" id="CHEBI:60344"/>
    </ligand>
</feature>
<evidence type="ECO:0000313" key="18">
    <source>
        <dbReference type="EMBL" id="SME96706.1"/>
    </source>
</evidence>
<evidence type="ECO:0000259" key="16">
    <source>
        <dbReference type="Pfam" id="PF04261"/>
    </source>
</evidence>
<sequence length="445" mass="48123">MPRDDSSTSKPFLATDRRRLLLGLGAAAGGTLAGSLCPAQAARAGTTSEAEHVADAPLGTARLQQRQPFHGPHQAGIVTPRPAAGLVAAFDVVVQSPADLERLFRALTVRIAFLTQGGRTPQLDPKLPPADSGILGPEIEPDNLTITVGLGAALFENRPWLRPFKPKHLQRMAGFPNDALDPELCHGDLSIQFCANTPDSNIHALRDLLKNLSDQLVLRWLQDGSVPVVAPAADGEKQSARNLLGFRDGTANPDSGDPATMARVVWVGEANDEPAWARGGSYQVVRIIRMLVESWDRTPLGEQQRIFGRKKVSGAPLDGRTEADVPDYAADPDGRVTPLDSHIRRANPRTPEAREHLILRRPFNYANGVTKSRQLEQGLLFVCYQADLEKGFLTVQGRLDGEPLEEYVKPIGGGYFYALPGVPRPGDYLGRPLVEALAARPSTPS</sequence>
<dbReference type="RefSeq" id="WP_085121102.1">
    <property type="nucleotide sequence ID" value="NZ_FWZX01000002.1"/>
</dbReference>
<evidence type="ECO:0000256" key="11">
    <source>
        <dbReference type="ARBA" id="ARBA00033775"/>
    </source>
</evidence>
<dbReference type="PROSITE" id="PS51318">
    <property type="entry name" value="TAT"/>
    <property type="match status" value="1"/>
</dbReference>
<dbReference type="Proteomes" id="UP000192917">
    <property type="component" value="Unassembled WGS sequence"/>
</dbReference>
<keyword evidence="6" id="KW-0732">Signal</keyword>
<evidence type="ECO:0000259" key="17">
    <source>
        <dbReference type="Pfam" id="PF20628"/>
    </source>
</evidence>
<keyword evidence="5 13" id="KW-0479">Metal-binding</keyword>
<evidence type="ECO:0000313" key="19">
    <source>
        <dbReference type="Proteomes" id="UP000192917"/>
    </source>
</evidence>
<dbReference type="GO" id="GO:0004325">
    <property type="term" value="F:ferrochelatase activity"/>
    <property type="evidence" value="ECO:0007669"/>
    <property type="project" value="UniProtKB-EC"/>
</dbReference>
<dbReference type="InterPro" id="IPR006311">
    <property type="entry name" value="TAT_signal"/>
</dbReference>
<dbReference type="SUPFAM" id="SSF54909">
    <property type="entry name" value="Dimeric alpha+beta barrel"/>
    <property type="match status" value="1"/>
</dbReference>
<comment type="function">
    <text evidence="15">Involved in the recovery of exogenous heme iron. Extracts iron from heme while preserving the protoporphyrin ring intact.</text>
</comment>
<accession>A0A1Y6B8A6</accession>
<evidence type="ECO:0000256" key="2">
    <source>
        <dbReference type="ARBA" id="ARBA00005365"/>
    </source>
</evidence>
<evidence type="ECO:0000256" key="7">
    <source>
        <dbReference type="ARBA" id="ARBA00023002"/>
    </source>
</evidence>
<dbReference type="GO" id="GO:0046872">
    <property type="term" value="F:metal ion binding"/>
    <property type="evidence" value="ECO:0007669"/>
    <property type="project" value="UniProtKB-KW"/>
</dbReference>
<evidence type="ECO:0000256" key="6">
    <source>
        <dbReference type="ARBA" id="ARBA00022729"/>
    </source>
</evidence>
<keyword evidence="19" id="KW-1185">Reference proteome</keyword>
<dbReference type="EC" id="1.11.1.-" evidence="15"/>
<dbReference type="GO" id="GO:0033212">
    <property type="term" value="P:iron import into cell"/>
    <property type="evidence" value="ECO:0007669"/>
    <property type="project" value="InterPro"/>
</dbReference>
<organism evidence="18 19">
    <name type="scientific">Tistlia consotensis USBA 355</name>
    <dbReference type="NCBI Taxonomy" id="560819"/>
    <lineage>
        <taxon>Bacteria</taxon>
        <taxon>Pseudomonadati</taxon>
        <taxon>Pseudomonadota</taxon>
        <taxon>Alphaproteobacteria</taxon>
        <taxon>Rhodospirillales</taxon>
        <taxon>Rhodovibrionaceae</taxon>
        <taxon>Tistlia</taxon>
    </lineage>
</organism>
<keyword evidence="7 15" id="KW-0560">Oxidoreductase</keyword>
<keyword evidence="8 13" id="KW-0408">Iron</keyword>
<feature type="binding site" evidence="13">
    <location>
        <position position="342"/>
    </location>
    <ligand>
        <name>heme b</name>
        <dbReference type="ChEBI" id="CHEBI:60344"/>
    </ligand>
</feature>
<feature type="binding site" evidence="13">
    <location>
        <begin position="249"/>
        <end position="251"/>
    </location>
    <ligand>
        <name>heme b</name>
        <dbReference type="ChEBI" id="CHEBI:60344"/>
    </ligand>
</feature>
<comment type="cofactor">
    <cofactor evidence="13 15">
        <name>heme b</name>
        <dbReference type="ChEBI" id="CHEBI:60344"/>
    </cofactor>
    <text evidence="13 15">Binds 1 heme b (iron(II)-protoporphyrin IX) group non-covalently per subunit.</text>
</comment>
<keyword evidence="3 15" id="KW-0575">Peroxidase</keyword>
<comment type="similarity">
    <text evidence="2">Belongs to the DyP-type peroxidase family. EfeB subfamily.</text>
</comment>
<evidence type="ECO:0000256" key="4">
    <source>
        <dbReference type="ARBA" id="ARBA00022617"/>
    </source>
</evidence>
<feature type="domain" description="Dyp-type peroxidase N-terminal" evidence="16">
    <location>
        <begin position="74"/>
        <end position="224"/>
    </location>
</feature>
<comment type="catalytic activity">
    <reaction evidence="12">
        <text>heme b + 2 H(+) = protoporphyrin IX + Fe(2+)</text>
        <dbReference type="Rhea" id="RHEA:22584"/>
        <dbReference type="ChEBI" id="CHEBI:15378"/>
        <dbReference type="ChEBI" id="CHEBI:29033"/>
        <dbReference type="ChEBI" id="CHEBI:57306"/>
        <dbReference type="ChEBI" id="CHEBI:60344"/>
        <dbReference type="EC" id="4.98.1.1"/>
    </reaction>
    <physiologicalReaction direction="left-to-right" evidence="12">
        <dbReference type="Rhea" id="RHEA:22585"/>
    </physiologicalReaction>
</comment>
<dbReference type="NCBIfam" id="TIGR01412">
    <property type="entry name" value="tat_substr_1"/>
    <property type="match status" value="1"/>
</dbReference>
<evidence type="ECO:0000256" key="10">
    <source>
        <dbReference type="ARBA" id="ARBA00033771"/>
    </source>
</evidence>
<dbReference type="InterPro" id="IPR006313">
    <property type="entry name" value="EfeB/EfeN"/>
</dbReference>
<dbReference type="EMBL" id="FWZX01000002">
    <property type="protein sequence ID" value="SME96706.1"/>
    <property type="molecule type" value="Genomic_DNA"/>
</dbReference>
<evidence type="ECO:0000256" key="1">
    <source>
        <dbReference type="ARBA" id="ARBA00004196"/>
    </source>
</evidence>
<evidence type="ECO:0000256" key="9">
    <source>
        <dbReference type="ARBA" id="ARBA00023239"/>
    </source>
</evidence>
<reference evidence="18 19" key="1">
    <citation type="submission" date="2017-04" db="EMBL/GenBank/DDBJ databases">
        <authorList>
            <person name="Afonso C.L."/>
            <person name="Miller P.J."/>
            <person name="Scott M.A."/>
            <person name="Spackman E."/>
            <person name="Goraichik I."/>
            <person name="Dimitrov K.M."/>
            <person name="Suarez D.L."/>
            <person name="Swayne D.E."/>
        </authorList>
    </citation>
    <scope>NUCLEOTIDE SEQUENCE [LARGE SCALE GENOMIC DNA]</scope>
    <source>
        <strain evidence="18 19">USBA 355</strain>
    </source>
</reference>
<dbReference type="Pfam" id="PF04261">
    <property type="entry name" value="Dyp_perox_N"/>
    <property type="match status" value="1"/>
</dbReference>
<evidence type="ECO:0000256" key="13">
    <source>
        <dbReference type="PIRSR" id="PIRSR606313-1"/>
    </source>
</evidence>
<evidence type="ECO:0000256" key="5">
    <source>
        <dbReference type="ARBA" id="ARBA00022723"/>
    </source>
</evidence>
<evidence type="ECO:0000256" key="3">
    <source>
        <dbReference type="ARBA" id="ARBA00022559"/>
    </source>
</evidence>
<feature type="binding site" evidence="14">
    <location>
        <position position="309"/>
    </location>
    <ligand>
        <name>protoporphyrin IX</name>
        <dbReference type="ChEBI" id="CHEBI:57306"/>
    </ligand>
</feature>
<dbReference type="GO" id="GO:0030313">
    <property type="term" value="C:cell envelope"/>
    <property type="evidence" value="ECO:0007669"/>
    <property type="project" value="UniProtKB-SubCell"/>
</dbReference>
<dbReference type="InterPro" id="IPR006314">
    <property type="entry name" value="Dyp_peroxidase"/>
</dbReference>
<dbReference type="STRING" id="560819.SAMN05428998_10213"/>
<keyword evidence="4 13" id="KW-0349">Heme</keyword>
<evidence type="ECO:0000256" key="8">
    <source>
        <dbReference type="ARBA" id="ARBA00023004"/>
    </source>
</evidence>
<dbReference type="InterPro" id="IPR048327">
    <property type="entry name" value="Dyp_perox_N"/>
</dbReference>
<dbReference type="NCBIfam" id="TIGR01413">
    <property type="entry name" value="Dyp_perox_fam"/>
    <property type="match status" value="1"/>
</dbReference>
<dbReference type="InterPro" id="IPR048328">
    <property type="entry name" value="Dyp_perox_C"/>
</dbReference>
<dbReference type="GO" id="GO:0020037">
    <property type="term" value="F:heme binding"/>
    <property type="evidence" value="ECO:0007669"/>
    <property type="project" value="InterPro"/>
</dbReference>
<dbReference type="GO" id="GO:0005829">
    <property type="term" value="C:cytosol"/>
    <property type="evidence" value="ECO:0007669"/>
    <property type="project" value="TreeGrafter"/>
</dbReference>
<dbReference type="GO" id="GO:0004601">
    <property type="term" value="F:peroxidase activity"/>
    <property type="evidence" value="ECO:0007669"/>
    <property type="project" value="UniProtKB-KW"/>
</dbReference>
<dbReference type="InterPro" id="IPR011008">
    <property type="entry name" value="Dimeric_a/b-barrel"/>
</dbReference>
<evidence type="ECO:0000256" key="12">
    <source>
        <dbReference type="ARBA" id="ARBA00048856"/>
    </source>
</evidence>
<dbReference type="PANTHER" id="PTHR30521:SF4">
    <property type="entry name" value="DEFERROCHELATASE"/>
    <property type="match status" value="1"/>
</dbReference>
<feature type="binding site" evidence="14">
    <location>
        <begin position="249"/>
        <end position="251"/>
    </location>
    <ligand>
        <name>protoporphyrin IX</name>
        <dbReference type="ChEBI" id="CHEBI:57306"/>
    </ligand>
</feature>
<evidence type="ECO:0000256" key="15">
    <source>
        <dbReference type="RuleBase" id="RU365017"/>
    </source>
</evidence>
<evidence type="ECO:0000256" key="14">
    <source>
        <dbReference type="PIRSR" id="PIRSR606313-2"/>
    </source>
</evidence>
<proteinExistence type="inferred from homology"/>
<gene>
    <name evidence="18" type="ORF">SAMN05428998_10213</name>
</gene>
<dbReference type="PROSITE" id="PS51404">
    <property type="entry name" value="DYP_PEROXIDASE"/>
    <property type="match status" value="1"/>
</dbReference>
<comment type="subcellular location">
    <subcellularLocation>
        <location evidence="1">Cell envelope</location>
    </subcellularLocation>
</comment>
<protein>
    <recommendedName>
        <fullName evidence="10 15">Deferrochelatase</fullName>
        <ecNumber evidence="15">1.11.1.-</ecNumber>
    </recommendedName>
    <alternativeName>
        <fullName evidence="11 15">Peroxidase EfeB</fullName>
    </alternativeName>
</protein>